<protein>
    <recommendedName>
        <fullName evidence="2">magnesium chelatase</fullName>
        <ecNumber evidence="2">6.6.1.1</ecNumber>
    </recommendedName>
</protein>
<evidence type="ECO:0000313" key="13">
    <source>
        <dbReference type="Proteomes" id="UP000480275"/>
    </source>
</evidence>
<comment type="similarity">
    <text evidence="1">Belongs to the Mg-chelatase subunit H family.</text>
</comment>
<comment type="catalytic activity">
    <reaction evidence="9">
        <text>protoporphyrin IX + Mg(2+) + ATP + H2O = Mg-protoporphyrin IX + ADP + phosphate + 3 H(+)</text>
        <dbReference type="Rhea" id="RHEA:13961"/>
        <dbReference type="ChEBI" id="CHEBI:15377"/>
        <dbReference type="ChEBI" id="CHEBI:15378"/>
        <dbReference type="ChEBI" id="CHEBI:18420"/>
        <dbReference type="ChEBI" id="CHEBI:30616"/>
        <dbReference type="ChEBI" id="CHEBI:43474"/>
        <dbReference type="ChEBI" id="CHEBI:57306"/>
        <dbReference type="ChEBI" id="CHEBI:60492"/>
        <dbReference type="ChEBI" id="CHEBI:456216"/>
        <dbReference type="EC" id="6.6.1.1"/>
    </reaction>
</comment>
<dbReference type="Proteomes" id="UP000480275">
    <property type="component" value="Unassembled WGS sequence"/>
</dbReference>
<organism evidence="12 13">
    <name type="scientific">Rhodocyclus tenuis</name>
    <name type="common">Rhodospirillum tenue</name>
    <dbReference type="NCBI Taxonomy" id="1066"/>
    <lineage>
        <taxon>Bacteria</taxon>
        <taxon>Pseudomonadati</taxon>
        <taxon>Pseudomonadota</taxon>
        <taxon>Betaproteobacteria</taxon>
        <taxon>Rhodocyclales</taxon>
        <taxon>Rhodocyclaceae</taxon>
        <taxon>Rhodocyclus</taxon>
    </lineage>
</organism>
<name>A0A6L5K1G2_RHOTE</name>
<dbReference type="NCBIfam" id="NF009942">
    <property type="entry name" value="PRK13405.1"/>
    <property type="match status" value="1"/>
</dbReference>
<gene>
    <name evidence="12" type="ORF">GHK24_13290</name>
</gene>
<keyword evidence="6" id="KW-0067">ATP-binding</keyword>
<evidence type="ECO:0000259" key="10">
    <source>
        <dbReference type="Pfam" id="PF02514"/>
    </source>
</evidence>
<accession>A0A6L5K1G2</accession>
<evidence type="ECO:0000256" key="5">
    <source>
        <dbReference type="ARBA" id="ARBA00022741"/>
    </source>
</evidence>
<evidence type="ECO:0000256" key="1">
    <source>
        <dbReference type="ARBA" id="ARBA00010851"/>
    </source>
</evidence>
<dbReference type="PANTHER" id="PTHR44119">
    <property type="entry name" value="MAGNESIUM-CHELATASE SUBUNIT CHLH, CHLOROPLASTIC"/>
    <property type="match status" value="1"/>
</dbReference>
<comment type="pathway">
    <text evidence="8">Porphyrin-containing compound metabolism.</text>
</comment>
<dbReference type="OrthoDB" id="9757976at2"/>
<reference evidence="12 13" key="1">
    <citation type="submission" date="2019-10" db="EMBL/GenBank/DDBJ databases">
        <title>Whole-genome sequence of the purple nonsulfur photosynthetic bacterium Rhodocyclus tenuis.</title>
        <authorList>
            <person name="Kyndt J.A."/>
            <person name="Meyer T.E."/>
        </authorList>
    </citation>
    <scope>NUCLEOTIDE SEQUENCE [LARGE SCALE GENOMIC DNA]</scope>
    <source>
        <strain evidence="12 13">DSM 110</strain>
    </source>
</reference>
<dbReference type="GO" id="GO:0016851">
    <property type="term" value="F:magnesium chelatase activity"/>
    <property type="evidence" value="ECO:0007669"/>
    <property type="project" value="UniProtKB-EC"/>
</dbReference>
<dbReference type="GO" id="GO:0015995">
    <property type="term" value="P:chlorophyll biosynthetic process"/>
    <property type="evidence" value="ECO:0007669"/>
    <property type="project" value="UniProtKB-KW"/>
</dbReference>
<evidence type="ECO:0000313" key="12">
    <source>
        <dbReference type="EMBL" id="MQY52744.1"/>
    </source>
</evidence>
<sequence>MLKRTSAAKSPTPGAPTPIRVVIVTLDNHLASAAVRAQANLARELPGLSLTLHAAADFVEDEAARARAHADIAQADILVATMLFLEEHIQAVLPALTARAPHCDAVVGCMSAGEIVRLTRLDRFKMDGSSGGTLALLKRLRGKHDDKDEKKDKPGAAGAQQMKMLRRIPQFLRFIPGAAQDVRAYFLTLQYWLAASDDNLTNMVRLLVDRYADGERRGLRGTLKVAPPTEYPEVGLYHPRLSGRIGERLDALPRPASPRGTVGLLVMRSYVLAGNASHYDGVIDALEAQGLAVVPAFASGLDARPAVEQFFLKDGQSIVDAVVSLTGFSLVGGPAYNDASAAEEILARLDVPYIAATPVEFQTLQQWSGSDRGLMPVESTMMVAIPELDGATGSIVFGGRAATGTGPCPGCSRACTFECGDGERDMSSCGERAVMLAARVARQVALRRTPPAERKIAIVIFNFPPNAGNLGAAAFLSVFASLHNTLTAMKAAGYRVEDVPDSVDALRESIVVGNAARYGADANVHLRIPADDHVRREKYLAEIEAQWGPAPGRQQSDGAGLFVLGRQFGNVFVGIQPSFGYEGDPMRLLFEKGFAPTHAFSAFYRFLREDFGAHAALHFGTHGALEFMPGKQNALSSGCWPDRMIGDLPNLYLYAANNPSEGAIAKRRSAATLLSYLTPPIAQAGLYRGLADLKSSLERYRALSPEELPQAEDLITLIQVQAAAVDLVPAEPLWTLPAADSDPASAANELATLVATLARLNDAVVELEQTLIPHGLHVVGVAPSIPERIDFLMALAEAAHGVHLPIEAITTLVEGDTPEGAAAAMAATTGKPVDAATLAALHELARTNRLLAEDHEIPALLRALDGRFVRPAPGGDLVHTPAILPTGRNLHGFDPFRIPSAFALMDGARQAARLIDRHLADGNPIPESIALVLWGTDNLKSEGGPIAQALALMGAEPRFDSYGRLAGAQLRPLDTLGRPRIDVVMTLSGIFRDLLPLQTRLLAEAAFLAATADEPPDLNFVRKHTLAYQAEHGCDIETAALRVFSNADGAYGSNVNHLIANGRWEDEDELAETYSRRKCFAHGRTGKPVQQAALLQSALADVALTYQNLESVELGVTTQDVYFDTLGGISRAVRRARGESAPVYIGDQTRGDGVVRTLGEQVALETRTRMLNPKWYEGMLKHGYEGVRQIEEHVTNTMGWSATTGQVAPWVYQQITQTYMLDPEMRERLAQLNPTASAKLAHRLLEAQARQYWSPDEDVLDALRRAGEELEDRIEGVDMGIAA</sequence>
<keyword evidence="5" id="KW-0547">Nucleotide-binding</keyword>
<keyword evidence="4" id="KW-0436">Ligase</keyword>
<feature type="domain" description="CobN/magnesium chelatase" evidence="10">
    <location>
        <begin position="190"/>
        <end position="1259"/>
    </location>
</feature>
<proteinExistence type="inferred from homology"/>
<evidence type="ECO:0000256" key="2">
    <source>
        <dbReference type="ARBA" id="ARBA00012825"/>
    </source>
</evidence>
<dbReference type="InterPro" id="IPR011771">
    <property type="entry name" value="BchH"/>
</dbReference>
<dbReference type="CDD" id="cd10150">
    <property type="entry name" value="CobN_like"/>
    <property type="match status" value="1"/>
</dbReference>
<keyword evidence="3" id="KW-0602">Photosynthesis</keyword>
<dbReference type="Pfam" id="PF11965">
    <property type="entry name" value="DUF3479"/>
    <property type="match status" value="1"/>
</dbReference>
<evidence type="ECO:0000256" key="6">
    <source>
        <dbReference type="ARBA" id="ARBA00022840"/>
    </source>
</evidence>
<evidence type="ECO:0000256" key="7">
    <source>
        <dbReference type="ARBA" id="ARBA00023171"/>
    </source>
</evidence>
<evidence type="ECO:0000256" key="3">
    <source>
        <dbReference type="ARBA" id="ARBA00022531"/>
    </source>
</evidence>
<evidence type="ECO:0000256" key="9">
    <source>
        <dbReference type="ARBA" id="ARBA00048693"/>
    </source>
</evidence>
<evidence type="ECO:0000256" key="4">
    <source>
        <dbReference type="ARBA" id="ARBA00022598"/>
    </source>
</evidence>
<dbReference type="PANTHER" id="PTHR44119:SF1">
    <property type="entry name" value="MAGNESIUM-CHELATASE SUBUNIT CHLH, CHLOROPLASTIC"/>
    <property type="match status" value="1"/>
</dbReference>
<dbReference type="EMBL" id="WIXJ01000017">
    <property type="protein sequence ID" value="MQY52744.1"/>
    <property type="molecule type" value="Genomic_DNA"/>
</dbReference>
<comment type="caution">
    <text evidence="12">The sequence shown here is derived from an EMBL/GenBank/DDBJ whole genome shotgun (WGS) entry which is preliminary data.</text>
</comment>
<feature type="domain" description="Magnesium chelatase subunit H N-terminal" evidence="11">
    <location>
        <begin position="20"/>
        <end position="186"/>
    </location>
</feature>
<dbReference type="NCBIfam" id="TIGR02025">
    <property type="entry name" value="BchH"/>
    <property type="match status" value="1"/>
</dbReference>
<dbReference type="Pfam" id="PF02514">
    <property type="entry name" value="CobN-Mg_chel"/>
    <property type="match status" value="1"/>
</dbReference>
<dbReference type="EC" id="6.6.1.1" evidence="2"/>
<dbReference type="GO" id="GO:0015979">
    <property type="term" value="P:photosynthesis"/>
    <property type="evidence" value="ECO:0007669"/>
    <property type="project" value="UniProtKB-KW"/>
</dbReference>
<dbReference type="InterPro" id="IPR003672">
    <property type="entry name" value="CobN/Mg_chltase"/>
</dbReference>
<evidence type="ECO:0000256" key="8">
    <source>
        <dbReference type="ARBA" id="ARBA00023444"/>
    </source>
</evidence>
<dbReference type="GO" id="GO:0005524">
    <property type="term" value="F:ATP binding"/>
    <property type="evidence" value="ECO:0007669"/>
    <property type="project" value="UniProtKB-KW"/>
</dbReference>
<dbReference type="InterPro" id="IPR022571">
    <property type="entry name" value="Mg_chelatase_H_N"/>
</dbReference>
<keyword evidence="7" id="KW-0149">Chlorophyll biosynthesis</keyword>
<evidence type="ECO:0000259" key="11">
    <source>
        <dbReference type="Pfam" id="PF11965"/>
    </source>
</evidence>